<evidence type="ECO:0000259" key="7">
    <source>
        <dbReference type="PROSITE" id="PS50850"/>
    </source>
</evidence>
<feature type="transmembrane region" description="Helical" evidence="6">
    <location>
        <begin position="43"/>
        <end position="63"/>
    </location>
</feature>
<evidence type="ECO:0000256" key="3">
    <source>
        <dbReference type="ARBA" id="ARBA00022692"/>
    </source>
</evidence>
<reference evidence="9" key="1">
    <citation type="submission" date="2018-07" db="EMBL/GenBank/DDBJ databases">
        <title>Genome sequencing of Paracoccus sp. SC2-6.</title>
        <authorList>
            <person name="Heo J."/>
            <person name="Kim S.-J."/>
            <person name="Kwon S.-W."/>
        </authorList>
    </citation>
    <scope>NUCLEOTIDE SEQUENCE [LARGE SCALE GENOMIC DNA]</scope>
    <source>
        <strain evidence="9">SC2-6</strain>
    </source>
</reference>
<name>A0A344PIS9_9RHOB</name>
<dbReference type="OrthoDB" id="272777at2"/>
<feature type="transmembrane region" description="Helical" evidence="6">
    <location>
        <begin position="164"/>
        <end position="182"/>
    </location>
</feature>
<dbReference type="PANTHER" id="PTHR43124">
    <property type="entry name" value="PURINE EFFLUX PUMP PBUE"/>
    <property type="match status" value="1"/>
</dbReference>
<proteinExistence type="predicted"/>
<dbReference type="InterPro" id="IPR020846">
    <property type="entry name" value="MFS_dom"/>
</dbReference>
<keyword evidence="2" id="KW-1003">Cell membrane</keyword>
<dbReference type="SUPFAM" id="SSF103473">
    <property type="entry name" value="MFS general substrate transporter"/>
    <property type="match status" value="1"/>
</dbReference>
<evidence type="ECO:0000256" key="5">
    <source>
        <dbReference type="ARBA" id="ARBA00023136"/>
    </source>
</evidence>
<feature type="transmembrane region" description="Helical" evidence="6">
    <location>
        <begin position="132"/>
        <end position="152"/>
    </location>
</feature>
<dbReference type="EMBL" id="CP030918">
    <property type="protein sequence ID" value="AXC49284.1"/>
    <property type="molecule type" value="Genomic_DNA"/>
</dbReference>
<sequence>MRPMTIGLAALVAGYGLSQFYRAFIAVLAPALGAEIGATPGDLAIASGLWFLAFAAVQLPIGWAFEAVGPRRTTAALLGVCGAGGAAVFAMATRPLHLDIAMALLGAGCAPVLMAAYYLLARCWPASAFGTMAGVTVAVGSLGDILGAAPLVRLIEAFGWRATLWAFAAITLAIAALIAALVRDPPPPEGPQRTGKLIDMLRLRGLWLIMPMVFASYAVSAAIRGLWASPYLATVHDADARMIGRGVLVMGLAVVAGNLAVGQAVRLIGGPRRASIVSTCCTATALMVLWLSPDAGLPVAYAALAVIGMSGANYALLMTHARAYLPPHLVGRGMTFLNMVSLSGVGLLQFASRPVYDSVLAARGPVPAIASVFLFFLIPLLIGLGFYLFSREAADAPA</sequence>
<evidence type="ECO:0000256" key="2">
    <source>
        <dbReference type="ARBA" id="ARBA00022475"/>
    </source>
</evidence>
<evidence type="ECO:0000256" key="6">
    <source>
        <dbReference type="SAM" id="Phobius"/>
    </source>
</evidence>
<keyword evidence="5 6" id="KW-0472">Membrane</keyword>
<keyword evidence="3 6" id="KW-0812">Transmembrane</keyword>
<dbReference type="InterPro" id="IPR036259">
    <property type="entry name" value="MFS_trans_sf"/>
</dbReference>
<feature type="transmembrane region" description="Helical" evidence="6">
    <location>
        <begin position="274"/>
        <end position="292"/>
    </location>
</feature>
<dbReference type="PROSITE" id="PS50850">
    <property type="entry name" value="MFS"/>
    <property type="match status" value="1"/>
</dbReference>
<dbReference type="KEGG" id="pars:DRW48_05930"/>
<feature type="transmembrane region" description="Helical" evidence="6">
    <location>
        <begin position="75"/>
        <end position="94"/>
    </location>
</feature>
<evidence type="ECO:0000313" key="8">
    <source>
        <dbReference type="EMBL" id="AXC49284.1"/>
    </source>
</evidence>
<evidence type="ECO:0000256" key="4">
    <source>
        <dbReference type="ARBA" id="ARBA00022989"/>
    </source>
</evidence>
<dbReference type="Gene3D" id="1.20.1250.20">
    <property type="entry name" value="MFS general substrate transporter like domains"/>
    <property type="match status" value="2"/>
</dbReference>
<gene>
    <name evidence="8" type="ORF">DRW48_05930</name>
</gene>
<dbReference type="InterPro" id="IPR011701">
    <property type="entry name" value="MFS"/>
</dbReference>
<evidence type="ECO:0000313" key="9">
    <source>
        <dbReference type="Proteomes" id="UP000252023"/>
    </source>
</evidence>
<protein>
    <submittedName>
        <fullName evidence="8">MFS transporter</fullName>
    </submittedName>
</protein>
<dbReference type="AlphaFoldDB" id="A0A344PIS9"/>
<dbReference type="Pfam" id="PF07690">
    <property type="entry name" value="MFS_1"/>
    <property type="match status" value="1"/>
</dbReference>
<keyword evidence="9" id="KW-1185">Reference proteome</keyword>
<feature type="transmembrane region" description="Helical" evidence="6">
    <location>
        <begin position="329"/>
        <end position="348"/>
    </location>
</feature>
<evidence type="ECO:0000256" key="1">
    <source>
        <dbReference type="ARBA" id="ARBA00004651"/>
    </source>
</evidence>
<feature type="domain" description="Major facilitator superfamily (MFS) profile" evidence="7">
    <location>
        <begin position="2"/>
        <end position="395"/>
    </location>
</feature>
<feature type="transmembrane region" description="Helical" evidence="6">
    <location>
        <begin position="100"/>
        <end position="120"/>
    </location>
</feature>
<dbReference type="PANTHER" id="PTHR43124:SF3">
    <property type="entry name" value="CHLORAMPHENICOL EFFLUX PUMP RV0191"/>
    <property type="match status" value="1"/>
</dbReference>
<dbReference type="GO" id="GO:0005886">
    <property type="term" value="C:plasma membrane"/>
    <property type="evidence" value="ECO:0007669"/>
    <property type="project" value="UniProtKB-SubCell"/>
</dbReference>
<dbReference type="GO" id="GO:0022857">
    <property type="term" value="F:transmembrane transporter activity"/>
    <property type="evidence" value="ECO:0007669"/>
    <property type="project" value="InterPro"/>
</dbReference>
<accession>A0A344PIS9</accession>
<organism evidence="8 9">
    <name type="scientific">Paracoccus suum</name>
    <dbReference type="NCBI Taxonomy" id="2259340"/>
    <lineage>
        <taxon>Bacteria</taxon>
        <taxon>Pseudomonadati</taxon>
        <taxon>Pseudomonadota</taxon>
        <taxon>Alphaproteobacteria</taxon>
        <taxon>Rhodobacterales</taxon>
        <taxon>Paracoccaceae</taxon>
        <taxon>Paracoccus</taxon>
    </lineage>
</organism>
<dbReference type="Proteomes" id="UP000252023">
    <property type="component" value="Chromosome"/>
</dbReference>
<feature type="transmembrane region" description="Helical" evidence="6">
    <location>
        <begin position="203"/>
        <end position="223"/>
    </location>
</feature>
<feature type="transmembrane region" description="Helical" evidence="6">
    <location>
        <begin position="368"/>
        <end position="389"/>
    </location>
</feature>
<feature type="transmembrane region" description="Helical" evidence="6">
    <location>
        <begin position="243"/>
        <end position="262"/>
    </location>
</feature>
<feature type="transmembrane region" description="Helical" evidence="6">
    <location>
        <begin position="298"/>
        <end position="317"/>
    </location>
</feature>
<keyword evidence="4 6" id="KW-1133">Transmembrane helix</keyword>
<dbReference type="InterPro" id="IPR050189">
    <property type="entry name" value="MFS_Efflux_Transporters"/>
</dbReference>
<comment type="subcellular location">
    <subcellularLocation>
        <location evidence="1">Cell membrane</location>
        <topology evidence="1">Multi-pass membrane protein</topology>
    </subcellularLocation>
</comment>